<reference evidence="1 2" key="1">
    <citation type="journal article" date="2019" name="Int. J. Syst. Evol. Microbiol.">
        <title>The Global Catalogue of Microorganisms (GCM) 10K type strain sequencing project: providing services to taxonomists for standard genome sequencing and annotation.</title>
        <authorList>
            <consortium name="The Broad Institute Genomics Platform"/>
            <consortium name="The Broad Institute Genome Sequencing Center for Infectious Disease"/>
            <person name="Wu L."/>
            <person name="Ma J."/>
        </authorList>
    </citation>
    <scope>NUCLEOTIDE SEQUENCE [LARGE SCALE GENOMIC DNA]</scope>
    <source>
        <strain evidence="1 2">DT55</strain>
    </source>
</reference>
<proteinExistence type="predicted"/>
<protein>
    <recommendedName>
        <fullName evidence="3">C2H2-type domain-containing protein</fullName>
    </recommendedName>
</protein>
<name>A0ABD5WUT5_9EURY</name>
<dbReference type="RefSeq" id="WP_276238456.1">
    <property type="nucleotide sequence ID" value="NZ_CP119989.1"/>
</dbReference>
<dbReference type="EMBL" id="JBHTAG010000002">
    <property type="protein sequence ID" value="MFC7097066.1"/>
    <property type="molecule type" value="Genomic_DNA"/>
</dbReference>
<dbReference type="GeneID" id="79269035"/>
<evidence type="ECO:0000313" key="1">
    <source>
        <dbReference type="EMBL" id="MFC7097066.1"/>
    </source>
</evidence>
<evidence type="ECO:0008006" key="3">
    <source>
        <dbReference type="Google" id="ProtNLM"/>
    </source>
</evidence>
<organism evidence="1 2">
    <name type="scientific">Halobaculum marinum</name>
    <dbReference type="NCBI Taxonomy" id="3031996"/>
    <lineage>
        <taxon>Archaea</taxon>
        <taxon>Methanobacteriati</taxon>
        <taxon>Methanobacteriota</taxon>
        <taxon>Stenosarchaea group</taxon>
        <taxon>Halobacteria</taxon>
        <taxon>Halobacteriales</taxon>
        <taxon>Haloferacaceae</taxon>
        <taxon>Halobaculum</taxon>
    </lineage>
</organism>
<gene>
    <name evidence="1" type="ORF">ACFQKD_07090</name>
</gene>
<sequence length="46" mass="5065">MQGNDGPSERVVRYQCPACGARFDDIFAGLEHTETTEGNVPLRRVA</sequence>
<dbReference type="AlphaFoldDB" id="A0ABD5WUT5"/>
<accession>A0ABD5WUT5</accession>
<keyword evidence="2" id="KW-1185">Reference proteome</keyword>
<dbReference type="Proteomes" id="UP001596388">
    <property type="component" value="Unassembled WGS sequence"/>
</dbReference>
<evidence type="ECO:0000313" key="2">
    <source>
        <dbReference type="Proteomes" id="UP001596388"/>
    </source>
</evidence>
<comment type="caution">
    <text evidence="1">The sequence shown here is derived from an EMBL/GenBank/DDBJ whole genome shotgun (WGS) entry which is preliminary data.</text>
</comment>